<dbReference type="Proteomes" id="UP001243757">
    <property type="component" value="Unassembled WGS sequence"/>
</dbReference>
<dbReference type="RefSeq" id="WP_284481768.1">
    <property type="nucleotide sequence ID" value="NZ_JASNJD010000011.1"/>
</dbReference>
<accession>A0ABT7F2Y5</accession>
<reference evidence="1 2" key="1">
    <citation type="submission" date="2023-05" db="EMBL/GenBank/DDBJ databases">
        <title>Pseudodonghicola sp. nov.</title>
        <authorList>
            <person name="Huang J."/>
        </authorList>
    </citation>
    <scope>NUCLEOTIDE SEQUENCE [LARGE SCALE GENOMIC DNA]</scope>
    <source>
        <strain evidence="1 2">IC7</strain>
    </source>
</reference>
<name>A0ABT7F2Y5_9RHOB</name>
<evidence type="ECO:0008006" key="3">
    <source>
        <dbReference type="Google" id="ProtNLM"/>
    </source>
</evidence>
<evidence type="ECO:0000313" key="2">
    <source>
        <dbReference type="Proteomes" id="UP001243757"/>
    </source>
</evidence>
<dbReference type="EMBL" id="JASNJD010000011">
    <property type="protein sequence ID" value="MDK3018963.1"/>
    <property type="molecule type" value="Genomic_DNA"/>
</dbReference>
<comment type="caution">
    <text evidence="1">The sequence shown here is derived from an EMBL/GenBank/DDBJ whole genome shotgun (WGS) entry which is preliminary data.</text>
</comment>
<evidence type="ECO:0000313" key="1">
    <source>
        <dbReference type="EMBL" id="MDK3018963.1"/>
    </source>
</evidence>
<protein>
    <recommendedName>
        <fullName evidence="3">DUF1127 domain-containing protein</fullName>
    </recommendedName>
</protein>
<keyword evidence="2" id="KW-1185">Reference proteome</keyword>
<sequence length="74" mass="8471">MAHTTTQPSVGFSIARPFVAFAHHFGAWIERIAEANSRQDQIKYLQALNDEQLAKLGIKRERIVYHVFADRFGV</sequence>
<organism evidence="1 2">
    <name type="scientific">Pseudodonghicola flavimaris</name>
    <dbReference type="NCBI Taxonomy" id="3050036"/>
    <lineage>
        <taxon>Bacteria</taxon>
        <taxon>Pseudomonadati</taxon>
        <taxon>Pseudomonadota</taxon>
        <taxon>Alphaproteobacteria</taxon>
        <taxon>Rhodobacterales</taxon>
        <taxon>Paracoccaceae</taxon>
        <taxon>Pseudodonghicola</taxon>
    </lineage>
</organism>
<proteinExistence type="predicted"/>
<gene>
    <name evidence="1" type="ORF">QO033_14860</name>
</gene>